<name>A0A7J6V872_THATH</name>
<sequence length="89" mass="10491">MNLGLVAPLPDICDIHKWKYSCVGVVALLQLRELLGHQHWRAFFRLFYLKAQSGQGERQHRLLEFVRDVRQQPCRCEVKCPHSFIDTLM</sequence>
<accession>A0A7J6V872</accession>
<evidence type="ECO:0000313" key="1">
    <source>
        <dbReference type="EMBL" id="KAF5180957.1"/>
    </source>
</evidence>
<reference evidence="1 2" key="1">
    <citation type="submission" date="2020-06" db="EMBL/GenBank/DDBJ databases">
        <title>Transcriptomic and genomic resources for Thalictrum thalictroides and T. hernandezii: Facilitating candidate gene discovery in an emerging model plant lineage.</title>
        <authorList>
            <person name="Arias T."/>
            <person name="Riano-Pachon D.M."/>
            <person name="Di Stilio V.S."/>
        </authorList>
    </citation>
    <scope>NUCLEOTIDE SEQUENCE [LARGE SCALE GENOMIC DNA]</scope>
    <source>
        <strain evidence="2">cv. WT478/WT964</strain>
        <tissue evidence="1">Leaves</tissue>
    </source>
</reference>
<dbReference type="Proteomes" id="UP000554482">
    <property type="component" value="Unassembled WGS sequence"/>
</dbReference>
<organism evidence="1 2">
    <name type="scientific">Thalictrum thalictroides</name>
    <name type="common">Rue-anemone</name>
    <name type="synonym">Anemone thalictroides</name>
    <dbReference type="NCBI Taxonomy" id="46969"/>
    <lineage>
        <taxon>Eukaryota</taxon>
        <taxon>Viridiplantae</taxon>
        <taxon>Streptophyta</taxon>
        <taxon>Embryophyta</taxon>
        <taxon>Tracheophyta</taxon>
        <taxon>Spermatophyta</taxon>
        <taxon>Magnoliopsida</taxon>
        <taxon>Ranunculales</taxon>
        <taxon>Ranunculaceae</taxon>
        <taxon>Thalictroideae</taxon>
        <taxon>Thalictrum</taxon>
    </lineage>
</organism>
<evidence type="ECO:0000313" key="2">
    <source>
        <dbReference type="Proteomes" id="UP000554482"/>
    </source>
</evidence>
<keyword evidence="2" id="KW-1185">Reference proteome</keyword>
<proteinExistence type="predicted"/>
<comment type="caution">
    <text evidence="1">The sequence shown here is derived from an EMBL/GenBank/DDBJ whole genome shotgun (WGS) entry which is preliminary data.</text>
</comment>
<dbReference type="EMBL" id="JABWDY010036757">
    <property type="protein sequence ID" value="KAF5180957.1"/>
    <property type="molecule type" value="Genomic_DNA"/>
</dbReference>
<gene>
    <name evidence="1" type="ORF">FRX31_029453</name>
</gene>
<dbReference type="AlphaFoldDB" id="A0A7J6V872"/>
<protein>
    <submittedName>
        <fullName evidence="1">Uncharacterized protein</fullName>
    </submittedName>
</protein>